<protein>
    <recommendedName>
        <fullName evidence="2">Antitoxin</fullName>
    </recommendedName>
</protein>
<evidence type="ECO:0000313" key="4">
    <source>
        <dbReference type="Proteomes" id="UP000318509"/>
    </source>
</evidence>
<dbReference type="AlphaFoldDB" id="A0A537KAP7"/>
<dbReference type="InterPro" id="IPR006442">
    <property type="entry name" value="Antitoxin_Phd/YefM"/>
</dbReference>
<dbReference type="InterPro" id="IPR036165">
    <property type="entry name" value="YefM-like_sf"/>
</dbReference>
<dbReference type="Gene3D" id="3.40.1620.10">
    <property type="entry name" value="YefM-like domain"/>
    <property type="match status" value="1"/>
</dbReference>
<comment type="caution">
    <text evidence="3">The sequence shown here is derived from an EMBL/GenBank/DDBJ whole genome shotgun (WGS) entry which is preliminary data.</text>
</comment>
<comment type="similarity">
    <text evidence="1 2">Belongs to the phD/YefM antitoxin family.</text>
</comment>
<proteinExistence type="inferred from homology"/>
<gene>
    <name evidence="3" type="ORF">E6H00_02085</name>
</gene>
<reference evidence="3 4" key="1">
    <citation type="journal article" date="2019" name="Nat. Microbiol.">
        <title>Mediterranean grassland soil C-N compound turnover is dependent on rainfall and depth, and is mediated by genomically divergent microorganisms.</title>
        <authorList>
            <person name="Diamond S."/>
            <person name="Andeer P.F."/>
            <person name="Li Z."/>
            <person name="Crits-Christoph A."/>
            <person name="Burstein D."/>
            <person name="Anantharaman K."/>
            <person name="Lane K.R."/>
            <person name="Thomas B.C."/>
            <person name="Pan C."/>
            <person name="Northen T.R."/>
            <person name="Banfield J.F."/>
        </authorList>
    </citation>
    <scope>NUCLEOTIDE SEQUENCE [LARGE SCALE GENOMIC DNA]</scope>
    <source>
        <strain evidence="3">NP_3</strain>
    </source>
</reference>
<accession>A0A537KAP7</accession>
<evidence type="ECO:0000256" key="1">
    <source>
        <dbReference type="ARBA" id="ARBA00009981"/>
    </source>
</evidence>
<organism evidence="3 4">
    <name type="scientific">Candidatus Segetimicrobium genomatis</name>
    <dbReference type="NCBI Taxonomy" id="2569760"/>
    <lineage>
        <taxon>Bacteria</taxon>
        <taxon>Bacillati</taxon>
        <taxon>Candidatus Sysuimicrobiota</taxon>
        <taxon>Candidatus Sysuimicrobiia</taxon>
        <taxon>Candidatus Sysuimicrobiales</taxon>
        <taxon>Candidatus Segetimicrobiaceae</taxon>
        <taxon>Candidatus Segetimicrobium</taxon>
    </lineage>
</organism>
<comment type="function">
    <text evidence="2">Antitoxin component of a type II toxin-antitoxin (TA) system.</text>
</comment>
<name>A0A537KAP7_9BACT</name>
<dbReference type="Proteomes" id="UP000318509">
    <property type="component" value="Unassembled WGS sequence"/>
</dbReference>
<dbReference type="SUPFAM" id="SSF143120">
    <property type="entry name" value="YefM-like"/>
    <property type="match status" value="1"/>
</dbReference>
<sequence length="97" mass="10934">MEFVNIAEFRQNASAVFDRLEQHGEVVVLKNGRPVGFLVAAGASDLDAYRVAFHRARAQRAAEHLRASAIAPKRIAEAIRKTRRELRTRERAPAARR</sequence>
<dbReference type="EMBL" id="VBAK01000048">
    <property type="protein sequence ID" value="TMI92853.1"/>
    <property type="molecule type" value="Genomic_DNA"/>
</dbReference>
<evidence type="ECO:0000313" key="3">
    <source>
        <dbReference type="EMBL" id="TMI92853.1"/>
    </source>
</evidence>
<evidence type="ECO:0000256" key="2">
    <source>
        <dbReference type="RuleBase" id="RU362080"/>
    </source>
</evidence>
<dbReference type="Pfam" id="PF02604">
    <property type="entry name" value="PhdYeFM_antitox"/>
    <property type="match status" value="1"/>
</dbReference>